<accession>A0A2W7IQA3</accession>
<protein>
    <submittedName>
        <fullName evidence="1">Uncharacterized protein</fullName>
    </submittedName>
</protein>
<dbReference type="Proteomes" id="UP000249542">
    <property type="component" value="Unassembled WGS sequence"/>
</dbReference>
<comment type="caution">
    <text evidence="1">The sequence shown here is derived from an EMBL/GenBank/DDBJ whole genome shotgun (WGS) entry which is preliminary data.</text>
</comment>
<evidence type="ECO:0000313" key="1">
    <source>
        <dbReference type="EMBL" id="PZW41607.1"/>
    </source>
</evidence>
<keyword evidence="2" id="KW-1185">Reference proteome</keyword>
<reference evidence="1 2" key="1">
    <citation type="submission" date="2018-06" db="EMBL/GenBank/DDBJ databases">
        <title>Genomic Encyclopedia of Archaeal and Bacterial Type Strains, Phase II (KMG-II): from individual species to whole genera.</title>
        <authorList>
            <person name="Goeker M."/>
        </authorList>
    </citation>
    <scope>NUCLEOTIDE SEQUENCE [LARGE SCALE GENOMIC DNA]</scope>
    <source>
        <strain evidence="1 2">DSM 15361</strain>
    </source>
</reference>
<organism evidence="1 2">
    <name type="scientific">Mesonia algae</name>
    <dbReference type="NCBI Taxonomy" id="213248"/>
    <lineage>
        <taxon>Bacteria</taxon>
        <taxon>Pseudomonadati</taxon>
        <taxon>Bacteroidota</taxon>
        <taxon>Flavobacteriia</taxon>
        <taxon>Flavobacteriales</taxon>
        <taxon>Flavobacteriaceae</taxon>
        <taxon>Mesonia</taxon>
    </lineage>
</organism>
<dbReference type="AlphaFoldDB" id="A0A2W7IQA3"/>
<sequence length="130" mass="15689">MNAKELLRPRFELIADFPGNHYGQIGTILDRNWSKYPNDDETEKPIWSISDFPHLFRKLNWWEKRTKDEMPKKLKSLVSKDDPDFDLEKEEVYHIVDWDMDNLYGFIDKEKREVCDLEIFSPEYGYIPVD</sequence>
<dbReference type="EMBL" id="QKYV01000003">
    <property type="protein sequence ID" value="PZW41607.1"/>
    <property type="molecule type" value="Genomic_DNA"/>
</dbReference>
<evidence type="ECO:0000313" key="2">
    <source>
        <dbReference type="Proteomes" id="UP000249542"/>
    </source>
</evidence>
<dbReference type="RefSeq" id="WP_111540612.1">
    <property type="nucleotide sequence ID" value="NZ_QKYV01000003.1"/>
</dbReference>
<gene>
    <name evidence="1" type="ORF">LX95_01288</name>
</gene>
<proteinExistence type="predicted"/>
<name>A0A2W7IQA3_9FLAO</name>